<dbReference type="Proteomes" id="UP001304300">
    <property type="component" value="Chromosome"/>
</dbReference>
<evidence type="ECO:0000256" key="1">
    <source>
        <dbReference type="SAM" id="Phobius"/>
    </source>
</evidence>
<dbReference type="EMBL" id="CP136920">
    <property type="protein sequence ID" value="WOO40513.1"/>
    <property type="molecule type" value="Genomic_DNA"/>
</dbReference>
<dbReference type="KEGG" id="puo:RZN69_17730"/>
<keyword evidence="6" id="KW-1185">Reference proteome</keyword>
<dbReference type="RefSeq" id="WP_317832577.1">
    <property type="nucleotide sequence ID" value="NZ_CP136920.1"/>
</dbReference>
<organism evidence="2 6">
    <name type="scientific">Rubellicoccus peritrichatus</name>
    <dbReference type="NCBI Taxonomy" id="3080537"/>
    <lineage>
        <taxon>Bacteria</taxon>
        <taxon>Pseudomonadati</taxon>
        <taxon>Verrucomicrobiota</taxon>
        <taxon>Opitutia</taxon>
        <taxon>Puniceicoccales</taxon>
        <taxon>Cerasicoccaceae</taxon>
        <taxon>Rubellicoccus</taxon>
    </lineage>
</organism>
<accession>A0AAQ3QSH9</accession>
<dbReference type="EMBL" id="CP136920">
    <property type="protein sequence ID" value="WOO40366.1"/>
    <property type="molecule type" value="Genomic_DNA"/>
</dbReference>
<protein>
    <submittedName>
        <fullName evidence="2">Uncharacterized protein</fullName>
    </submittedName>
</protein>
<keyword evidence="1" id="KW-0472">Membrane</keyword>
<evidence type="ECO:0000313" key="3">
    <source>
        <dbReference type="EMBL" id="WOO40415.1"/>
    </source>
</evidence>
<feature type="transmembrane region" description="Helical" evidence="1">
    <location>
        <begin position="12"/>
        <end position="29"/>
    </location>
</feature>
<evidence type="ECO:0000313" key="2">
    <source>
        <dbReference type="EMBL" id="WOO40366.1"/>
    </source>
</evidence>
<dbReference type="KEGG" id="puo:RZN69_17975"/>
<dbReference type="EMBL" id="CP136920">
    <property type="protein sequence ID" value="WOO40415.1"/>
    <property type="molecule type" value="Genomic_DNA"/>
</dbReference>
<dbReference type="AlphaFoldDB" id="A0AAQ3QSH9"/>
<dbReference type="KEGG" id="puo:RZN69_17240"/>
<evidence type="ECO:0000313" key="5">
    <source>
        <dbReference type="EMBL" id="WOO40513.1"/>
    </source>
</evidence>
<evidence type="ECO:0000313" key="4">
    <source>
        <dbReference type="EMBL" id="WOO40464.1"/>
    </source>
</evidence>
<gene>
    <name evidence="2" type="ORF">RZN69_17240</name>
    <name evidence="3" type="ORF">RZN69_17485</name>
    <name evidence="4" type="ORF">RZN69_17730</name>
    <name evidence="5" type="ORF">RZN69_17975</name>
</gene>
<name>A0AAQ3QSH9_9BACT</name>
<proteinExistence type="predicted"/>
<keyword evidence="1" id="KW-0812">Transmembrane</keyword>
<sequence length="122" mass="13798">MPHSLSVEKLKALFYISLPLSLIAIIISISQSLEESHKFEQESSDFSSEAKAASRNYVRMQLSSPDSANFVALDTERLANGNYKTIGTVDAKNPYGVKIRHQFYIVQQKADNSWNTLEFAFY</sequence>
<reference evidence="2 6" key="1">
    <citation type="submission" date="2023-10" db="EMBL/GenBank/DDBJ databases">
        <title>Rubellicoccus peritrichatus gen. nov., sp. nov., isolated from an algae of coral reef tank.</title>
        <authorList>
            <person name="Luo J."/>
        </authorList>
    </citation>
    <scope>NUCLEOTIDE SEQUENCE [LARGE SCALE GENOMIC DNA]</scope>
    <source>
        <strain evidence="2 6">CR14</strain>
    </source>
</reference>
<keyword evidence="1" id="KW-1133">Transmembrane helix</keyword>
<evidence type="ECO:0000313" key="6">
    <source>
        <dbReference type="Proteomes" id="UP001304300"/>
    </source>
</evidence>
<dbReference type="EMBL" id="CP136920">
    <property type="protein sequence ID" value="WOO40464.1"/>
    <property type="molecule type" value="Genomic_DNA"/>
</dbReference>
<dbReference type="KEGG" id="puo:RZN69_17485"/>